<evidence type="ECO:0000256" key="3">
    <source>
        <dbReference type="ARBA" id="ARBA00022989"/>
    </source>
</evidence>
<dbReference type="eggNOG" id="COG0840">
    <property type="taxonomic scope" value="Bacteria"/>
</dbReference>
<feature type="transmembrane region" description="Helical" evidence="8">
    <location>
        <begin position="298"/>
        <end position="317"/>
    </location>
</feature>
<dbReference type="PROSITE" id="PS50111">
    <property type="entry name" value="CHEMOTAXIS_TRANSDUC_2"/>
    <property type="match status" value="1"/>
</dbReference>
<keyword evidence="3 8" id="KW-1133">Transmembrane helix</keyword>
<keyword evidence="2 8" id="KW-0812">Transmembrane</keyword>
<comment type="similarity">
    <text evidence="6">Belongs to the methyl-accepting chemotaxis (MCP) protein family.</text>
</comment>
<dbReference type="PANTHER" id="PTHR32089:SF119">
    <property type="entry name" value="METHYL-ACCEPTING CHEMOTAXIS PROTEIN CTPL"/>
    <property type="match status" value="1"/>
</dbReference>
<feature type="domain" description="HAMP" evidence="10">
    <location>
        <begin position="320"/>
        <end position="372"/>
    </location>
</feature>
<dbReference type="EMBL" id="CP000507">
    <property type="protein sequence ID" value="ABM01715.1"/>
    <property type="molecule type" value="Genomic_DNA"/>
</dbReference>
<dbReference type="STRING" id="326297.Sama_3512"/>
<dbReference type="Proteomes" id="UP000009175">
    <property type="component" value="Chromosome"/>
</dbReference>
<dbReference type="Gene3D" id="6.10.340.10">
    <property type="match status" value="1"/>
</dbReference>
<reference evidence="11 12" key="1">
    <citation type="submission" date="2006-12" db="EMBL/GenBank/DDBJ databases">
        <title>Complete sequence of Shewanella amazonensis SB2B.</title>
        <authorList>
            <consortium name="US DOE Joint Genome Institute"/>
            <person name="Copeland A."/>
            <person name="Lucas S."/>
            <person name="Lapidus A."/>
            <person name="Barry K."/>
            <person name="Detter J.C."/>
            <person name="Glavina del Rio T."/>
            <person name="Hammon N."/>
            <person name="Israni S."/>
            <person name="Dalin E."/>
            <person name="Tice H."/>
            <person name="Pitluck S."/>
            <person name="Munk A.C."/>
            <person name="Brettin T."/>
            <person name="Bruce D."/>
            <person name="Han C."/>
            <person name="Tapia R."/>
            <person name="Gilna P."/>
            <person name="Schmutz J."/>
            <person name="Larimer F."/>
            <person name="Land M."/>
            <person name="Hauser L."/>
            <person name="Kyrpides N."/>
            <person name="Mikhailova N."/>
            <person name="Fredrickson J."/>
            <person name="Richardson P."/>
        </authorList>
    </citation>
    <scope>NUCLEOTIDE SEQUENCE [LARGE SCALE GENOMIC DNA]</scope>
    <source>
        <strain evidence="12">ATCC BAA-1098 / SB2B</strain>
    </source>
</reference>
<dbReference type="GO" id="GO:0006935">
    <property type="term" value="P:chemotaxis"/>
    <property type="evidence" value="ECO:0007669"/>
    <property type="project" value="UniProtKB-ARBA"/>
</dbReference>
<protein>
    <submittedName>
        <fullName evidence="11">Methyl-accepting chemotaxis sensory transducer</fullName>
    </submittedName>
</protein>
<evidence type="ECO:0000256" key="8">
    <source>
        <dbReference type="SAM" id="Phobius"/>
    </source>
</evidence>
<evidence type="ECO:0000256" key="6">
    <source>
        <dbReference type="ARBA" id="ARBA00029447"/>
    </source>
</evidence>
<evidence type="ECO:0000313" key="11">
    <source>
        <dbReference type="EMBL" id="ABM01715.1"/>
    </source>
</evidence>
<evidence type="ECO:0000259" key="10">
    <source>
        <dbReference type="PROSITE" id="PS50885"/>
    </source>
</evidence>
<sequence length="647" mass="70594">MKISTLSLGASALLLVLASLMAATLLWTSNQRQQLEFQTSELNRLQQHFVIDVRRLLESYLTSGDASRLEDARNQLAEMSTSLAVLEPSQARLLASRLDIFGTELDGKYRAAGKLAGNPRQLLSHAETELLDFNRLLAAYAREGLETSPDKANQLLDLTAELPPLVYALSQQTHGYLIDKDTRLKGILDSSLDSLEQWRAALTKAPLLGLLETLDEDSLMPGEAPPPAQDRAEGLIAELDSLSGRYRREIDNTHKLLTDNQQTQAALRTAIADTESLLLAMVDEQDQRSQRLKQQMQLILYAMAAALAIYAFFYLVIQQKRVVKPLKRLNQAFMQLTETGQRQQLDVRSRCETGQIAGHFNRLLHRFEEEDEAQRHRISGISATLDQLRRQIADMANSAEATGEIVTQAQERTDELKMLASEVSDNSTQVASDANITVERMTQSQAGAEEMLSAIKETRGAVEDCNSSLLSLNGSVSKVAGIIDVIGNIAEQTNLLALNAAIEAARAGEQGRGFAVVADEVRSLSQRTQVSLKEIQNILGELKGASDQLALRVNGIDSATGTQQQKASQLWEAAEAVREHAGVMAGTAEEGLNNARTQMLCLEAFNDAMTALLAQSGQAVKDSQAIAAEVATQVAAIEHALSGKVQT</sequence>
<dbReference type="AlphaFoldDB" id="A1SBF8"/>
<evidence type="ECO:0000256" key="5">
    <source>
        <dbReference type="ARBA" id="ARBA00023224"/>
    </source>
</evidence>
<dbReference type="InterPro" id="IPR003660">
    <property type="entry name" value="HAMP_dom"/>
</dbReference>
<evidence type="ECO:0000256" key="7">
    <source>
        <dbReference type="PROSITE-ProRule" id="PRU00284"/>
    </source>
</evidence>
<dbReference type="RefSeq" id="WP_011761618.1">
    <property type="nucleotide sequence ID" value="NC_008700.1"/>
</dbReference>
<evidence type="ECO:0000256" key="1">
    <source>
        <dbReference type="ARBA" id="ARBA00004141"/>
    </source>
</evidence>
<keyword evidence="4 8" id="KW-0472">Membrane</keyword>
<keyword evidence="12" id="KW-1185">Reference proteome</keyword>
<dbReference type="SMART" id="SM00283">
    <property type="entry name" value="MA"/>
    <property type="match status" value="1"/>
</dbReference>
<dbReference type="HOGENOM" id="CLU_000445_107_27_6"/>
<dbReference type="KEGG" id="saz:Sama_3512"/>
<dbReference type="Pfam" id="PF00672">
    <property type="entry name" value="HAMP"/>
    <property type="match status" value="1"/>
</dbReference>
<evidence type="ECO:0000256" key="4">
    <source>
        <dbReference type="ARBA" id="ARBA00023136"/>
    </source>
</evidence>
<dbReference type="PANTHER" id="PTHR32089">
    <property type="entry name" value="METHYL-ACCEPTING CHEMOTAXIS PROTEIN MCPB"/>
    <property type="match status" value="1"/>
</dbReference>
<dbReference type="SUPFAM" id="SSF58104">
    <property type="entry name" value="Methyl-accepting chemotaxis protein (MCP) signaling domain"/>
    <property type="match status" value="1"/>
</dbReference>
<dbReference type="Pfam" id="PF00015">
    <property type="entry name" value="MCPsignal"/>
    <property type="match status" value="1"/>
</dbReference>
<dbReference type="InterPro" id="IPR004089">
    <property type="entry name" value="MCPsignal_dom"/>
</dbReference>
<dbReference type="PROSITE" id="PS50885">
    <property type="entry name" value="HAMP"/>
    <property type="match status" value="1"/>
</dbReference>
<organism evidence="11 12">
    <name type="scientific">Shewanella amazonensis (strain ATCC BAA-1098 / SB2B)</name>
    <dbReference type="NCBI Taxonomy" id="326297"/>
    <lineage>
        <taxon>Bacteria</taxon>
        <taxon>Pseudomonadati</taxon>
        <taxon>Pseudomonadota</taxon>
        <taxon>Gammaproteobacteria</taxon>
        <taxon>Alteromonadales</taxon>
        <taxon>Shewanellaceae</taxon>
        <taxon>Shewanella</taxon>
    </lineage>
</organism>
<dbReference type="CDD" id="cd06225">
    <property type="entry name" value="HAMP"/>
    <property type="match status" value="1"/>
</dbReference>
<comment type="subcellular location">
    <subcellularLocation>
        <location evidence="1">Membrane</location>
        <topology evidence="1">Multi-pass membrane protein</topology>
    </subcellularLocation>
</comment>
<proteinExistence type="inferred from homology"/>
<dbReference type="GO" id="GO:0007165">
    <property type="term" value="P:signal transduction"/>
    <property type="evidence" value="ECO:0007669"/>
    <property type="project" value="UniProtKB-KW"/>
</dbReference>
<keyword evidence="5 7" id="KW-0807">Transducer</keyword>
<evidence type="ECO:0000313" key="12">
    <source>
        <dbReference type="Proteomes" id="UP000009175"/>
    </source>
</evidence>
<name>A1SBF8_SHEAM</name>
<accession>A1SBF8</accession>
<gene>
    <name evidence="11" type="ordered locus">Sama_3512</name>
</gene>
<evidence type="ECO:0000259" key="9">
    <source>
        <dbReference type="PROSITE" id="PS50111"/>
    </source>
</evidence>
<feature type="domain" description="Methyl-accepting transducer" evidence="9">
    <location>
        <begin position="377"/>
        <end position="638"/>
    </location>
</feature>
<dbReference type="GO" id="GO:0016020">
    <property type="term" value="C:membrane"/>
    <property type="evidence" value="ECO:0007669"/>
    <property type="project" value="UniProtKB-SubCell"/>
</dbReference>
<dbReference type="Gene3D" id="1.10.287.950">
    <property type="entry name" value="Methyl-accepting chemotaxis protein"/>
    <property type="match status" value="1"/>
</dbReference>
<evidence type="ECO:0000256" key="2">
    <source>
        <dbReference type="ARBA" id="ARBA00022692"/>
    </source>
</evidence>
<dbReference type="SMART" id="SM00304">
    <property type="entry name" value="HAMP"/>
    <property type="match status" value="1"/>
</dbReference>
<dbReference type="OrthoDB" id="7024925at2"/>